<feature type="region of interest" description="Disordered" evidence="4">
    <location>
        <begin position="960"/>
        <end position="1017"/>
    </location>
</feature>
<name>A7EI37_SCLS1</name>
<feature type="compositionally biased region" description="Basic residues" evidence="4">
    <location>
        <begin position="45"/>
        <end position="55"/>
    </location>
</feature>
<feature type="domain" description="DNA replication checkpoint mediator MRC1" evidence="5">
    <location>
        <begin position="973"/>
        <end position="1110"/>
    </location>
</feature>
<dbReference type="GO" id="GO:0033314">
    <property type="term" value="P:mitotic DNA replication checkpoint signaling"/>
    <property type="evidence" value="ECO:0000318"/>
    <property type="project" value="GO_Central"/>
</dbReference>
<feature type="compositionally biased region" description="Polar residues" evidence="4">
    <location>
        <begin position="165"/>
        <end position="181"/>
    </location>
</feature>
<evidence type="ECO:0000313" key="6">
    <source>
        <dbReference type="EMBL" id="EDO02503.1"/>
    </source>
</evidence>
<feature type="compositionally biased region" description="Basic residues" evidence="4">
    <location>
        <begin position="124"/>
        <end position="133"/>
    </location>
</feature>
<feature type="compositionally biased region" description="Acidic residues" evidence="4">
    <location>
        <begin position="252"/>
        <end position="264"/>
    </location>
</feature>
<feature type="compositionally biased region" description="Basic and acidic residues" evidence="4">
    <location>
        <begin position="1097"/>
        <end position="1115"/>
    </location>
</feature>
<feature type="compositionally biased region" description="Acidic residues" evidence="4">
    <location>
        <begin position="673"/>
        <end position="685"/>
    </location>
</feature>
<dbReference type="InterPro" id="IPR018564">
    <property type="entry name" value="Repl_chkpnt_MRC1_dom"/>
</dbReference>
<dbReference type="GO" id="GO:0007095">
    <property type="term" value="P:mitotic G2 DNA damage checkpoint signaling"/>
    <property type="evidence" value="ECO:0000318"/>
    <property type="project" value="GO_Central"/>
</dbReference>
<dbReference type="EMBL" id="CH476626">
    <property type="protein sequence ID" value="EDO02503.1"/>
    <property type="molecule type" value="Genomic_DNA"/>
</dbReference>
<feature type="region of interest" description="Disordered" evidence="4">
    <location>
        <begin position="1467"/>
        <end position="1491"/>
    </location>
</feature>
<feature type="compositionally biased region" description="Low complexity" evidence="4">
    <location>
        <begin position="1291"/>
        <end position="1308"/>
    </location>
</feature>
<feature type="compositionally biased region" description="Polar residues" evidence="4">
    <location>
        <begin position="1184"/>
        <end position="1197"/>
    </location>
</feature>
<dbReference type="GeneID" id="5489596"/>
<feature type="compositionally biased region" description="Acidic residues" evidence="4">
    <location>
        <begin position="657"/>
        <end position="666"/>
    </location>
</feature>
<evidence type="ECO:0000313" key="7">
    <source>
        <dbReference type="Proteomes" id="UP000001312"/>
    </source>
</evidence>
<feature type="region of interest" description="Disordered" evidence="4">
    <location>
        <begin position="1057"/>
        <end position="1082"/>
    </location>
</feature>
<dbReference type="GO" id="GO:0005634">
    <property type="term" value="C:nucleus"/>
    <property type="evidence" value="ECO:0007669"/>
    <property type="project" value="UniProtKB-SubCell"/>
</dbReference>
<dbReference type="OMA" id="ERFNFRP"/>
<feature type="region of interest" description="Disordered" evidence="4">
    <location>
        <begin position="1"/>
        <end position="418"/>
    </location>
</feature>
<feature type="compositionally biased region" description="Acidic residues" evidence="4">
    <location>
        <begin position="591"/>
        <end position="621"/>
    </location>
</feature>
<feature type="compositionally biased region" description="Acidic residues" evidence="4">
    <location>
        <begin position="1213"/>
        <end position="1223"/>
    </location>
</feature>
<proteinExistence type="predicted"/>
<feature type="region of interest" description="Disordered" evidence="4">
    <location>
        <begin position="1097"/>
        <end position="1241"/>
    </location>
</feature>
<feature type="compositionally biased region" description="Basic and acidic residues" evidence="4">
    <location>
        <begin position="965"/>
        <end position="977"/>
    </location>
</feature>
<dbReference type="Pfam" id="PF09444">
    <property type="entry name" value="MRC1"/>
    <property type="match status" value="1"/>
</dbReference>
<feature type="compositionally biased region" description="Acidic residues" evidence="4">
    <location>
        <begin position="1116"/>
        <end position="1134"/>
    </location>
</feature>
<evidence type="ECO:0000256" key="1">
    <source>
        <dbReference type="ARBA" id="ARBA00004123"/>
    </source>
</evidence>
<accession>A7EI37</accession>
<feature type="compositionally biased region" description="Low complexity" evidence="4">
    <location>
        <begin position="1"/>
        <end position="15"/>
    </location>
</feature>
<feature type="region of interest" description="Disordered" evidence="4">
    <location>
        <begin position="492"/>
        <end position="534"/>
    </location>
</feature>
<gene>
    <name evidence="6" type="ORF">SS1G_04979</name>
</gene>
<evidence type="ECO:0000256" key="4">
    <source>
        <dbReference type="SAM" id="MobiDB-lite"/>
    </source>
</evidence>
<reference evidence="7" key="1">
    <citation type="journal article" date="2011" name="PLoS Genet.">
        <title>Genomic analysis of the necrotrophic fungal pathogens Sclerotinia sclerotiorum and Botrytis cinerea.</title>
        <authorList>
            <person name="Amselem J."/>
            <person name="Cuomo C.A."/>
            <person name="van Kan J.A."/>
            <person name="Viaud M."/>
            <person name="Benito E.P."/>
            <person name="Couloux A."/>
            <person name="Coutinho P.M."/>
            <person name="de Vries R.P."/>
            <person name="Dyer P.S."/>
            <person name="Fillinger S."/>
            <person name="Fournier E."/>
            <person name="Gout L."/>
            <person name="Hahn M."/>
            <person name="Kohn L."/>
            <person name="Lapalu N."/>
            <person name="Plummer K.M."/>
            <person name="Pradier J.M."/>
            <person name="Quevillon E."/>
            <person name="Sharon A."/>
            <person name="Simon A."/>
            <person name="ten Have A."/>
            <person name="Tudzynski B."/>
            <person name="Tudzynski P."/>
            <person name="Wincker P."/>
            <person name="Andrew M."/>
            <person name="Anthouard V."/>
            <person name="Beever R.E."/>
            <person name="Beffa R."/>
            <person name="Benoit I."/>
            <person name="Bouzid O."/>
            <person name="Brault B."/>
            <person name="Chen Z."/>
            <person name="Choquer M."/>
            <person name="Collemare J."/>
            <person name="Cotton P."/>
            <person name="Danchin E.G."/>
            <person name="Da Silva C."/>
            <person name="Gautier A."/>
            <person name="Giraud C."/>
            <person name="Giraud T."/>
            <person name="Gonzalez C."/>
            <person name="Grossetete S."/>
            <person name="Guldener U."/>
            <person name="Henrissat B."/>
            <person name="Howlett B.J."/>
            <person name="Kodira C."/>
            <person name="Kretschmer M."/>
            <person name="Lappartient A."/>
            <person name="Leroch M."/>
            <person name="Levis C."/>
            <person name="Mauceli E."/>
            <person name="Neuveglise C."/>
            <person name="Oeser B."/>
            <person name="Pearson M."/>
            <person name="Poulain J."/>
            <person name="Poussereau N."/>
            <person name="Quesneville H."/>
            <person name="Rascle C."/>
            <person name="Schumacher J."/>
            <person name="Segurens B."/>
            <person name="Sexton A."/>
            <person name="Silva E."/>
            <person name="Sirven C."/>
            <person name="Soanes D.M."/>
            <person name="Talbot N.J."/>
            <person name="Templeton M."/>
            <person name="Yandava C."/>
            <person name="Yarden O."/>
            <person name="Zeng Q."/>
            <person name="Rollins J.A."/>
            <person name="Lebrun M.H."/>
            <person name="Dickman M."/>
        </authorList>
    </citation>
    <scope>NUCLEOTIDE SEQUENCE [LARGE SCALE GENOMIC DNA]</scope>
    <source>
        <strain evidence="7">ATCC 18683 / 1980 / Ss-1</strain>
    </source>
</reference>
<dbReference type="PANTHER" id="PTHR14396">
    <property type="entry name" value="CLASPIN"/>
    <property type="match status" value="1"/>
</dbReference>
<evidence type="ECO:0000256" key="2">
    <source>
        <dbReference type="ARBA" id="ARBA00022553"/>
    </source>
</evidence>
<dbReference type="STRING" id="665079.A7EI37"/>
<feature type="compositionally biased region" description="Polar residues" evidence="4">
    <location>
        <begin position="56"/>
        <end position="72"/>
    </location>
</feature>
<keyword evidence="2" id="KW-0597">Phosphoprotein</keyword>
<dbReference type="HOGENOM" id="CLU_002311_0_0_1"/>
<dbReference type="PANTHER" id="PTHR14396:SF10">
    <property type="entry name" value="CLASPIN"/>
    <property type="match status" value="1"/>
</dbReference>
<feature type="compositionally biased region" description="Basic and acidic residues" evidence="4">
    <location>
        <begin position="218"/>
        <end position="247"/>
    </location>
</feature>
<feature type="region of interest" description="Disordered" evidence="4">
    <location>
        <begin position="568"/>
        <end position="711"/>
    </location>
</feature>
<evidence type="ECO:0000256" key="3">
    <source>
        <dbReference type="ARBA" id="ARBA00023242"/>
    </source>
</evidence>
<protein>
    <recommendedName>
        <fullName evidence="5">DNA replication checkpoint mediator MRC1 domain-containing protein</fullName>
    </recommendedName>
</protein>
<dbReference type="GO" id="GO:0010997">
    <property type="term" value="F:anaphase-promoting complex binding"/>
    <property type="evidence" value="ECO:0000318"/>
    <property type="project" value="GO_Central"/>
</dbReference>
<dbReference type="KEGG" id="ssl:SS1G_04979"/>
<keyword evidence="3" id="KW-0539">Nucleus</keyword>
<keyword evidence="7" id="KW-1185">Reference proteome</keyword>
<sequence length="1491" mass="165688">MASSRESSPATSTSPMELTPKSKIRADLAAAGLGSSDEESVSGNARKRLASRKPKPNSSKPDTSNANSQLTFPSRKEGSIEVESQSSSDDEDVSRPRGRMAARMRAALDGSDDDQLVVNNPRERVKRLLKKKPRPESPKVADDDSQTDETGTPVIPRKHMMEPSLPQTPVQSTPQQESTSPGLFVTPNAGRSATPQADPEGLDGVSMNSTSVSNKLRALVEKKRRELRAKEVEETKKKVTKAAERKRQTASIEEDDQDSTEDEGEQRLTQQNRPTRKASKRAIEEMNKETQRMSRNMQLAHNPITKKKITKQSLFAKFGYKQAGEPNATSWDPVRPTSSSPPPAPQSDVKMQDTPPTSPPDDMDIKEKQKSAEPPQVVSTTMDMVGEEDLPTLEEVLKTSPPSRKEKGKGKAVHSELPEISTEKKSVFKQRPIRVRPAKVDTGDLELDSDSDLEIVRVKKSARDAKLDAIFNRIPEKQAQEPHSMVALRMLAHLRSPGKQNTGRNQKSSMTAQDLQNSLQLKARQQAHREREERLQALRDRGIIVQTSEEREKEMAEVYDLLAKARREGEEIQAREKAAAKKERKANGELDPFDDSSDDEDWSETNEVPEEEEASGSDDNEHENSKNEESGEGEDEEMEEEEETAHSAAPNPFFDNEAGEDEESEIDLSIPEDPVDPMDAEEEEITLSVHRKPRRSNVISDDEEEDYILTKTPKAPRTLSLTQEQIDSPVVPTSVLRSATKTFIPGLTVTGPAGLGLTQIFQGTMDDSQDVFRASNPESQTFNKRGTSMDFLRRRALPELPDFVPTMNDEESQDIVVDSQTQIAASQPADSETQGIHISFSQSQIHDFDSLVENPLSTQVSDFPNTQDEGFSMITPIKSRFMDPPSTAGTFRMESQFTQISVDDIEEIPLVKRKGKLRRRAQVYSVSEDDESLDAVKVYQNQNDDFEISANAFDVMRKAAKKKPKAPDNFDKKKSDAKNMVNEQAEESEDEYAGLGGASDDESGGEEDAFVKEMIDDEKKDIDESELAKFYADRERANDEKQIEKLYNDISKGMLRRKRGADYDLSDSDDGGEARKRRKRAAEAKLRKALLADEKIGKIAQNPKKEAFLRAIEDRGSDDEMGFLDDFQEKDDTSDSQSQTQNDESQQAPENQTGEVMGPPPTRKHSDGAGYVRPPPHLRRTGKKPSNLSEVRESLSSLIEDPHSMVASTNFESDSDDDLEIEGNPEQGSQKNRDPFAVRRTGTSIIDRIQLKRESSSNVAANKERLAFAAPSSQPGHRVVPLLRKATTNSSILSGTSSTGVSTGMSATERMAGGKDEGSSIRRGGGKHSGVNSFVRESGRKAMMEKKEKRREQKKFKGVESRRKAVGECLPNDFGYFEGEQPAQNTFCDTYFIKLSSESSSVTIMGEETHTMQKMPKWIFLQSYLLNPTMRDGAICVTKTSLDLFASLLVDCKVMYVRRTAIEQAEGGELNPVPKTLETEDGQAKDSSASS</sequence>
<feature type="compositionally biased region" description="Basic and acidic residues" evidence="4">
    <location>
        <begin position="568"/>
        <end position="588"/>
    </location>
</feature>
<organism evidence="6 7">
    <name type="scientific">Sclerotinia sclerotiorum (strain ATCC 18683 / 1980 / Ss-1)</name>
    <name type="common">White mold</name>
    <name type="synonym">Whetzelinia sclerotiorum</name>
    <dbReference type="NCBI Taxonomy" id="665079"/>
    <lineage>
        <taxon>Eukaryota</taxon>
        <taxon>Fungi</taxon>
        <taxon>Dikarya</taxon>
        <taxon>Ascomycota</taxon>
        <taxon>Pezizomycotina</taxon>
        <taxon>Leotiomycetes</taxon>
        <taxon>Helotiales</taxon>
        <taxon>Sclerotiniaceae</taxon>
        <taxon>Sclerotinia</taxon>
    </lineage>
</organism>
<feature type="compositionally biased region" description="Polar residues" evidence="4">
    <location>
        <begin position="1135"/>
        <end position="1154"/>
    </location>
</feature>
<feature type="compositionally biased region" description="Acidic residues" evidence="4">
    <location>
        <begin position="999"/>
        <end position="1008"/>
    </location>
</feature>
<feature type="compositionally biased region" description="Basic and acidic residues" evidence="4">
    <location>
        <begin position="281"/>
        <end position="292"/>
    </location>
</feature>
<dbReference type="Proteomes" id="UP000001312">
    <property type="component" value="Unassembled WGS sequence"/>
</dbReference>
<dbReference type="InterPro" id="IPR024146">
    <property type="entry name" value="Claspin"/>
</dbReference>
<feature type="region of interest" description="Disordered" evidence="4">
    <location>
        <begin position="1291"/>
        <end position="1333"/>
    </location>
</feature>
<feature type="compositionally biased region" description="Acidic residues" evidence="4">
    <location>
        <begin position="630"/>
        <end position="643"/>
    </location>
</feature>
<dbReference type="RefSeq" id="XP_001593552.1">
    <property type="nucleotide sequence ID" value="XM_001593502.1"/>
</dbReference>
<evidence type="ECO:0000259" key="5">
    <source>
        <dbReference type="Pfam" id="PF09444"/>
    </source>
</evidence>
<comment type="subcellular location">
    <subcellularLocation>
        <location evidence="1">Nucleus</location>
    </subcellularLocation>
</comment>
<feature type="compositionally biased region" description="Polar residues" evidence="4">
    <location>
        <begin position="498"/>
        <end position="520"/>
    </location>
</feature>
<dbReference type="InParanoid" id="A7EI37"/>
<dbReference type="eggNOG" id="ENOG502QSP5">
    <property type="taxonomic scope" value="Eukaryota"/>
</dbReference>